<dbReference type="EMBL" id="JADCNM010000013">
    <property type="protein sequence ID" value="KAG0456460.1"/>
    <property type="molecule type" value="Genomic_DNA"/>
</dbReference>
<evidence type="ECO:0000256" key="3">
    <source>
        <dbReference type="ARBA" id="ARBA00022692"/>
    </source>
</evidence>
<dbReference type="EMBL" id="JADCNM010000013">
    <property type="protein sequence ID" value="KAG0456458.1"/>
    <property type="molecule type" value="Genomic_DNA"/>
</dbReference>
<dbReference type="Proteomes" id="UP000639772">
    <property type="component" value="Chromosome 13"/>
</dbReference>
<feature type="chain" id="PRO_5033962416" description="Post-GPI attachment to proteins factor 3" evidence="7">
    <location>
        <begin position="22"/>
        <end position="342"/>
    </location>
</feature>
<dbReference type="Pfam" id="PF04080">
    <property type="entry name" value="Per1"/>
    <property type="match status" value="1"/>
</dbReference>
<feature type="signal peptide" evidence="7">
    <location>
        <begin position="1"/>
        <end position="21"/>
    </location>
</feature>
<dbReference type="GO" id="GO:0005789">
    <property type="term" value="C:endoplasmic reticulum membrane"/>
    <property type="evidence" value="ECO:0007669"/>
    <property type="project" value="TreeGrafter"/>
</dbReference>
<dbReference type="OrthoDB" id="419770at2759"/>
<keyword evidence="7" id="KW-0333">Golgi apparatus</keyword>
<dbReference type="Proteomes" id="UP000636800">
    <property type="component" value="Chromosome 13"/>
</dbReference>
<feature type="transmembrane region" description="Helical" evidence="7">
    <location>
        <begin position="193"/>
        <end position="211"/>
    </location>
</feature>
<comment type="caution">
    <text evidence="9">The sequence shown here is derived from an EMBL/GenBank/DDBJ whole genome shotgun (WGS) entry which is preliminary data.</text>
</comment>
<organism evidence="9 12">
    <name type="scientific">Vanilla planifolia</name>
    <name type="common">Vanilla</name>
    <dbReference type="NCBI Taxonomy" id="51239"/>
    <lineage>
        <taxon>Eukaryota</taxon>
        <taxon>Viridiplantae</taxon>
        <taxon>Streptophyta</taxon>
        <taxon>Embryophyta</taxon>
        <taxon>Tracheophyta</taxon>
        <taxon>Spermatophyta</taxon>
        <taxon>Magnoliopsida</taxon>
        <taxon>Liliopsida</taxon>
        <taxon>Asparagales</taxon>
        <taxon>Orchidaceae</taxon>
        <taxon>Vanilloideae</taxon>
        <taxon>Vanilleae</taxon>
        <taxon>Vanilla</taxon>
    </lineage>
</organism>
<evidence type="ECO:0000256" key="7">
    <source>
        <dbReference type="RuleBase" id="RU365066"/>
    </source>
</evidence>
<feature type="transmembrane region" description="Helical" evidence="7">
    <location>
        <begin position="280"/>
        <end position="296"/>
    </location>
</feature>
<feature type="transmembrane region" description="Helical" evidence="7">
    <location>
        <begin position="158"/>
        <end position="181"/>
    </location>
</feature>
<proteinExistence type="inferred from homology"/>
<evidence type="ECO:0000313" key="10">
    <source>
        <dbReference type="EMBL" id="KAG0456460.1"/>
    </source>
</evidence>
<evidence type="ECO:0000313" key="9">
    <source>
        <dbReference type="EMBL" id="KAG0456458.1"/>
    </source>
</evidence>
<dbReference type="InterPro" id="IPR007217">
    <property type="entry name" value="Per1-like"/>
</dbReference>
<feature type="transmembrane region" description="Helical" evidence="7">
    <location>
        <begin position="249"/>
        <end position="268"/>
    </location>
</feature>
<dbReference type="GO" id="GO:0000139">
    <property type="term" value="C:Golgi membrane"/>
    <property type="evidence" value="ECO:0007669"/>
    <property type="project" value="UniProtKB-SubCell"/>
</dbReference>
<dbReference type="PANTHER" id="PTHR13148">
    <property type="entry name" value="PER1-RELATED"/>
    <property type="match status" value="1"/>
</dbReference>
<dbReference type="EMBL" id="JADCNL010000013">
    <property type="protein sequence ID" value="KAG0455282.1"/>
    <property type="molecule type" value="Genomic_DNA"/>
</dbReference>
<keyword evidence="11" id="KW-1185">Reference proteome</keyword>
<name>A0A835UCS1_VANPL</name>
<dbReference type="GO" id="GO:0016788">
    <property type="term" value="F:hydrolase activity, acting on ester bonds"/>
    <property type="evidence" value="ECO:0007669"/>
    <property type="project" value="TreeGrafter"/>
</dbReference>
<dbReference type="GO" id="GO:0006506">
    <property type="term" value="P:GPI anchor biosynthetic process"/>
    <property type="evidence" value="ECO:0007669"/>
    <property type="project" value="UniProtKB-KW"/>
</dbReference>
<keyword evidence="5 7" id="KW-1133">Transmembrane helix</keyword>
<evidence type="ECO:0000313" key="12">
    <source>
        <dbReference type="Proteomes" id="UP000639772"/>
    </source>
</evidence>
<comment type="subcellular location">
    <subcellularLocation>
        <location evidence="1">Endomembrane system</location>
        <topology evidence="1">Multi-pass membrane protein</topology>
    </subcellularLocation>
    <subcellularLocation>
        <location evidence="7">Golgi apparatus membrane</location>
        <topology evidence="7">Multi-pass membrane protein</topology>
    </subcellularLocation>
</comment>
<sequence length="342" mass="39222">MVGLWFSLVLVIGSLVGGLHASAGDADPIYRACVGECEKTGHVGDITIPHCLIWHSDQMKNSSWYMQEPLYLQWKQLNCGSDCCYHCMLQRENERQELGLAPIKYHGKWPFKRIYVFQEPASAAFSALNLVMHFNGWLSFFILVNYKLPLRPQSKRTYYEYTGLWHIYGFLAMNAWLWSALFHTRDFELIEKFDYSSAVALLGFSLILSLLRAFDIKDEATRVMYAAPILAFVTTHILYLNFYELDFGWNMKVCTVMGVAQLLSWAIWAGRTPQPHRLKIWAIVLGGAVAMLLETYDFAPWGGYLDAHALWHATTIPLTCLWWSFAKADAEHRTAVLVKKAK</sequence>
<protein>
    <recommendedName>
        <fullName evidence="7">Post-GPI attachment to proteins factor 3</fullName>
    </recommendedName>
</protein>
<evidence type="ECO:0000256" key="5">
    <source>
        <dbReference type="ARBA" id="ARBA00022989"/>
    </source>
</evidence>
<reference evidence="11 12" key="1">
    <citation type="journal article" date="2020" name="Nat. Food">
        <title>A phased Vanilla planifolia genome enables genetic improvement of flavour and production.</title>
        <authorList>
            <person name="Hasing T."/>
            <person name="Tang H."/>
            <person name="Brym M."/>
            <person name="Khazi F."/>
            <person name="Huang T."/>
            <person name="Chambers A.H."/>
        </authorList>
    </citation>
    <scope>NUCLEOTIDE SEQUENCE [LARGE SCALE GENOMIC DNA]</scope>
    <source>
        <tissue evidence="9">Leaf</tissue>
    </source>
</reference>
<feature type="transmembrane region" description="Helical" evidence="7">
    <location>
        <begin position="123"/>
        <end position="146"/>
    </location>
</feature>
<evidence type="ECO:0000256" key="4">
    <source>
        <dbReference type="ARBA" id="ARBA00022729"/>
    </source>
</evidence>
<accession>A0A835UCS1</accession>
<evidence type="ECO:0000256" key="2">
    <source>
        <dbReference type="ARBA" id="ARBA00022502"/>
    </source>
</evidence>
<keyword evidence="4 7" id="KW-0732">Signal</keyword>
<keyword evidence="3 7" id="KW-0812">Transmembrane</keyword>
<gene>
    <name evidence="9" type="ORF">HPP92_024246</name>
    <name evidence="10" type="ORF">HPP92_024248</name>
    <name evidence="8" type="ORF">HPP92_024574</name>
</gene>
<evidence type="ECO:0000313" key="11">
    <source>
        <dbReference type="Proteomes" id="UP000636800"/>
    </source>
</evidence>
<evidence type="ECO:0000256" key="6">
    <source>
        <dbReference type="ARBA" id="ARBA00023136"/>
    </source>
</evidence>
<comment type="function">
    <text evidence="7">Involved in the lipid remodeling steps of GPI-anchor maturation.</text>
</comment>
<dbReference type="PANTHER" id="PTHR13148:SF0">
    <property type="entry name" value="POST-GPI ATTACHMENT TO PROTEINS FACTOR 3"/>
    <property type="match status" value="1"/>
</dbReference>
<keyword evidence="2 7" id="KW-0337">GPI-anchor biosynthesis</keyword>
<feature type="transmembrane region" description="Helical" evidence="7">
    <location>
        <begin position="223"/>
        <end position="243"/>
    </location>
</feature>
<evidence type="ECO:0000256" key="1">
    <source>
        <dbReference type="ARBA" id="ARBA00004127"/>
    </source>
</evidence>
<comment type="similarity">
    <text evidence="7">Belongs to the PGAP3 family.</text>
</comment>
<dbReference type="AlphaFoldDB" id="A0A835UCS1"/>
<feature type="transmembrane region" description="Helical" evidence="7">
    <location>
        <begin position="308"/>
        <end position="325"/>
    </location>
</feature>
<evidence type="ECO:0000313" key="8">
    <source>
        <dbReference type="EMBL" id="KAG0455282.1"/>
    </source>
</evidence>
<keyword evidence="6 7" id="KW-0472">Membrane</keyword>